<evidence type="ECO:0000256" key="1">
    <source>
        <dbReference type="SAM" id="Phobius"/>
    </source>
</evidence>
<proteinExistence type="predicted"/>
<dbReference type="Proteomes" id="UP000295783">
    <property type="component" value="Unassembled WGS sequence"/>
</dbReference>
<organism evidence="2 3">
    <name type="scientific">Dongia mobilis</name>
    <dbReference type="NCBI Taxonomy" id="578943"/>
    <lineage>
        <taxon>Bacteria</taxon>
        <taxon>Pseudomonadati</taxon>
        <taxon>Pseudomonadota</taxon>
        <taxon>Alphaproteobacteria</taxon>
        <taxon>Rhodospirillales</taxon>
        <taxon>Dongiaceae</taxon>
        <taxon>Dongia</taxon>
    </lineage>
</organism>
<dbReference type="RefSeq" id="WP_166645121.1">
    <property type="nucleotide sequence ID" value="NZ_SNYW01000008.1"/>
</dbReference>
<evidence type="ECO:0000313" key="3">
    <source>
        <dbReference type="Proteomes" id="UP000295783"/>
    </source>
</evidence>
<keyword evidence="1" id="KW-0472">Membrane</keyword>
<evidence type="ECO:0000313" key="2">
    <source>
        <dbReference type="EMBL" id="TDQ82452.1"/>
    </source>
</evidence>
<keyword evidence="1" id="KW-0812">Transmembrane</keyword>
<keyword evidence="1" id="KW-1133">Transmembrane helix</keyword>
<comment type="caution">
    <text evidence="2">The sequence shown here is derived from an EMBL/GenBank/DDBJ whole genome shotgun (WGS) entry which is preliminary data.</text>
</comment>
<protein>
    <submittedName>
        <fullName evidence="2">Uncharacterized protein</fullName>
    </submittedName>
</protein>
<accession>A0A4R6WN58</accession>
<feature type="transmembrane region" description="Helical" evidence="1">
    <location>
        <begin position="24"/>
        <end position="44"/>
    </location>
</feature>
<dbReference type="AlphaFoldDB" id="A0A4R6WN58"/>
<dbReference type="EMBL" id="SNYW01000008">
    <property type="protein sequence ID" value="TDQ82452.1"/>
    <property type="molecule type" value="Genomic_DNA"/>
</dbReference>
<name>A0A4R6WN58_9PROT</name>
<keyword evidence="3" id="KW-1185">Reference proteome</keyword>
<sequence length="57" mass="6107">MNTSPITTWEGAEAYFTFADSPTILILLVLAAAAVCVGGIVSMIKHESYAYKKLNGK</sequence>
<gene>
    <name evidence="2" type="ORF">A8950_2275</name>
</gene>
<reference evidence="2 3" key="1">
    <citation type="submission" date="2019-03" db="EMBL/GenBank/DDBJ databases">
        <title>Genomic Encyclopedia of Type Strains, Phase III (KMG-III): the genomes of soil and plant-associated and newly described type strains.</title>
        <authorList>
            <person name="Whitman W."/>
        </authorList>
    </citation>
    <scope>NUCLEOTIDE SEQUENCE [LARGE SCALE GENOMIC DNA]</scope>
    <source>
        <strain evidence="2 3">CGMCC 1.7660</strain>
    </source>
</reference>